<sequence>MGFSHIWKNVLTVLLFVTIIFASSQVGAMRPLEGAQWLKKESFLLQSVQRGPVTGSGPNPCTYIPGRNKGNCP</sequence>
<feature type="region of interest" description="Disordered" evidence="1">
    <location>
        <begin position="49"/>
        <end position="73"/>
    </location>
</feature>
<accession>A0A7N2MQA4</accession>
<evidence type="ECO:0000313" key="4">
    <source>
        <dbReference type="Proteomes" id="UP000594261"/>
    </source>
</evidence>
<organism evidence="3 4">
    <name type="scientific">Quercus lobata</name>
    <name type="common">Valley oak</name>
    <dbReference type="NCBI Taxonomy" id="97700"/>
    <lineage>
        <taxon>Eukaryota</taxon>
        <taxon>Viridiplantae</taxon>
        <taxon>Streptophyta</taxon>
        <taxon>Embryophyta</taxon>
        <taxon>Tracheophyta</taxon>
        <taxon>Spermatophyta</taxon>
        <taxon>Magnoliopsida</taxon>
        <taxon>eudicotyledons</taxon>
        <taxon>Gunneridae</taxon>
        <taxon>Pentapetalae</taxon>
        <taxon>rosids</taxon>
        <taxon>fabids</taxon>
        <taxon>Fagales</taxon>
        <taxon>Fagaceae</taxon>
        <taxon>Quercus</taxon>
    </lineage>
</organism>
<dbReference type="AlphaFoldDB" id="A0A7N2MQA4"/>
<keyword evidence="2" id="KW-0732">Signal</keyword>
<dbReference type="EMBL" id="LRBV02000010">
    <property type="status" value="NOT_ANNOTATED_CDS"/>
    <property type="molecule type" value="Genomic_DNA"/>
</dbReference>
<keyword evidence="4" id="KW-1185">Reference proteome</keyword>
<feature type="chain" id="PRO_5029855612" description="Transmembrane protein" evidence="2">
    <location>
        <begin position="23"/>
        <end position="73"/>
    </location>
</feature>
<evidence type="ECO:0000256" key="1">
    <source>
        <dbReference type="SAM" id="MobiDB-lite"/>
    </source>
</evidence>
<proteinExistence type="predicted"/>
<name>A0A7N2MQA4_QUELO</name>
<reference evidence="3 4" key="1">
    <citation type="journal article" date="2016" name="G3 (Bethesda)">
        <title>First Draft Assembly and Annotation of the Genome of a California Endemic Oak Quercus lobata Nee (Fagaceae).</title>
        <authorList>
            <person name="Sork V.L."/>
            <person name="Fitz-Gibbon S.T."/>
            <person name="Puiu D."/>
            <person name="Crepeau M."/>
            <person name="Gugger P.F."/>
            <person name="Sherman R."/>
            <person name="Stevens K."/>
            <person name="Langley C.H."/>
            <person name="Pellegrini M."/>
            <person name="Salzberg S.L."/>
        </authorList>
    </citation>
    <scope>NUCLEOTIDE SEQUENCE [LARGE SCALE GENOMIC DNA]</scope>
    <source>
        <strain evidence="3 4">cv. SW786</strain>
    </source>
</reference>
<feature type="signal peptide" evidence="2">
    <location>
        <begin position="1"/>
        <end position="22"/>
    </location>
</feature>
<dbReference type="Proteomes" id="UP000594261">
    <property type="component" value="Chromosome 10"/>
</dbReference>
<reference evidence="3" key="2">
    <citation type="submission" date="2021-01" db="UniProtKB">
        <authorList>
            <consortium name="EnsemblPlants"/>
        </authorList>
    </citation>
    <scope>IDENTIFICATION</scope>
</reference>
<dbReference type="InParanoid" id="A0A7N2MQA4"/>
<evidence type="ECO:0000313" key="3">
    <source>
        <dbReference type="EnsemblPlants" id="QL10p016326:mrna:CDS:1"/>
    </source>
</evidence>
<dbReference type="EnsemblPlants" id="QL10p016326:mrna">
    <property type="protein sequence ID" value="QL10p016326:mrna:CDS:1"/>
    <property type="gene ID" value="QL10p016326"/>
</dbReference>
<evidence type="ECO:0008006" key="5">
    <source>
        <dbReference type="Google" id="ProtNLM"/>
    </source>
</evidence>
<dbReference type="Gramene" id="QL10p016326:mrna">
    <property type="protein sequence ID" value="QL10p016326:mrna:CDS:1"/>
    <property type="gene ID" value="QL10p016326"/>
</dbReference>
<evidence type="ECO:0000256" key="2">
    <source>
        <dbReference type="SAM" id="SignalP"/>
    </source>
</evidence>
<protein>
    <recommendedName>
        <fullName evidence="5">Transmembrane protein</fullName>
    </recommendedName>
</protein>
<dbReference type="PANTHER" id="PTHR33592:SF20">
    <property type="match status" value="1"/>
</dbReference>
<dbReference type="OMA" id="MGRYSKM"/>
<dbReference type="PANTHER" id="PTHR33592">
    <property type="entry name" value="TRANSMEMBRANE PROTEIN"/>
    <property type="match status" value="1"/>
</dbReference>